<name>A0A067EX62_CITSI</name>
<proteinExistence type="predicted"/>
<dbReference type="Proteomes" id="UP000027120">
    <property type="component" value="Unassembled WGS sequence"/>
</dbReference>
<feature type="non-terminal residue" evidence="1">
    <location>
        <position position="1"/>
    </location>
</feature>
<protein>
    <submittedName>
        <fullName evidence="1">Uncharacterized protein</fullName>
    </submittedName>
</protein>
<dbReference type="AlphaFoldDB" id="A0A067EX62"/>
<sequence>KSCCAKSVPIRIDVTGNLTGHVRRKSTMQVDH</sequence>
<organism evidence="1 2">
    <name type="scientific">Citrus sinensis</name>
    <name type="common">Sweet orange</name>
    <name type="synonym">Citrus aurantium var. sinensis</name>
    <dbReference type="NCBI Taxonomy" id="2711"/>
    <lineage>
        <taxon>Eukaryota</taxon>
        <taxon>Viridiplantae</taxon>
        <taxon>Streptophyta</taxon>
        <taxon>Embryophyta</taxon>
        <taxon>Tracheophyta</taxon>
        <taxon>Spermatophyta</taxon>
        <taxon>Magnoliopsida</taxon>
        <taxon>eudicotyledons</taxon>
        <taxon>Gunneridae</taxon>
        <taxon>Pentapetalae</taxon>
        <taxon>rosids</taxon>
        <taxon>malvids</taxon>
        <taxon>Sapindales</taxon>
        <taxon>Rutaceae</taxon>
        <taxon>Aurantioideae</taxon>
        <taxon>Citrus</taxon>
    </lineage>
</organism>
<evidence type="ECO:0000313" key="2">
    <source>
        <dbReference type="Proteomes" id="UP000027120"/>
    </source>
</evidence>
<reference evidence="1 2" key="1">
    <citation type="submission" date="2014-04" db="EMBL/GenBank/DDBJ databases">
        <authorList>
            <consortium name="International Citrus Genome Consortium"/>
            <person name="Gmitter F."/>
            <person name="Chen C."/>
            <person name="Farmerie W."/>
            <person name="Harkins T."/>
            <person name="Desany B."/>
            <person name="Mohiuddin M."/>
            <person name="Kodira C."/>
            <person name="Borodovsky M."/>
            <person name="Lomsadze A."/>
            <person name="Burns P."/>
            <person name="Jenkins J."/>
            <person name="Prochnik S."/>
            <person name="Shu S."/>
            <person name="Chapman J."/>
            <person name="Pitluck S."/>
            <person name="Schmutz J."/>
            <person name="Rokhsar D."/>
        </authorList>
    </citation>
    <scope>NUCLEOTIDE SEQUENCE</scope>
</reference>
<gene>
    <name evidence="1" type="ORF">CISIN_1g0266481mg</name>
</gene>
<accession>A0A067EX62</accession>
<dbReference type="EMBL" id="KK784938">
    <property type="protein sequence ID" value="KDO59668.1"/>
    <property type="molecule type" value="Genomic_DNA"/>
</dbReference>
<keyword evidence="2" id="KW-1185">Reference proteome</keyword>
<evidence type="ECO:0000313" key="1">
    <source>
        <dbReference type="EMBL" id="KDO59668.1"/>
    </source>
</evidence>